<dbReference type="RefSeq" id="WP_142902437.1">
    <property type="nucleotide sequence ID" value="NZ_ML660087.1"/>
</dbReference>
<sequence>MAIATTVTHYSDYTIKWATLEWEREQAFALRKRVFCNEQRLFKDDDRDEIDHCAQVLVAIANNGGWHEKIVGTVRIHENANNVWWGSRLAVDRQFRGEASLGSGLITLAVSSAHAQGCSCFLAQVQKKNEKLFQRLKWSSQYEMLVHGQPHVMMQAELESYAPFYKPRTGFVVVGDNTRYQAEIVPQLLAVSTASLTQPKGWDAETYHAA</sequence>
<dbReference type="Gene3D" id="3.40.630.30">
    <property type="match status" value="1"/>
</dbReference>
<dbReference type="CDD" id="cd04301">
    <property type="entry name" value="NAT_SF"/>
    <property type="match status" value="1"/>
</dbReference>
<dbReference type="AlphaFoldDB" id="A0A545U9Y0"/>
<dbReference type="NCBIfam" id="TIGR04045">
    <property type="entry name" value="MSMEG_0567_GNAT"/>
    <property type="match status" value="1"/>
</dbReference>
<proteinExistence type="predicted"/>
<dbReference type="SUPFAM" id="SSF55729">
    <property type="entry name" value="Acyl-CoA N-acyltransferases (Nat)"/>
    <property type="match status" value="1"/>
</dbReference>
<feature type="domain" description="N-acetyltransferase" evidence="1">
    <location>
        <begin position="15"/>
        <end position="159"/>
    </location>
</feature>
<dbReference type="Pfam" id="PF00583">
    <property type="entry name" value="Acetyltransf_1"/>
    <property type="match status" value="1"/>
</dbReference>
<evidence type="ECO:0000313" key="3">
    <source>
        <dbReference type="Proteomes" id="UP000319732"/>
    </source>
</evidence>
<keyword evidence="3" id="KW-1185">Reference proteome</keyword>
<keyword evidence="2" id="KW-0808">Transferase</keyword>
<gene>
    <name evidence="2" type="ORF">FKG94_01675</name>
</gene>
<dbReference type="InterPro" id="IPR000182">
    <property type="entry name" value="GNAT_dom"/>
</dbReference>
<accession>A0A545U9Y0</accession>
<dbReference type="InterPro" id="IPR024035">
    <property type="entry name" value="MSMEG_0567_GNAT"/>
</dbReference>
<reference evidence="2 3" key="1">
    <citation type="submission" date="2019-06" db="EMBL/GenBank/DDBJ databases">
        <title>Whole genome sequence for Cellvibrionaceae sp. R142.</title>
        <authorList>
            <person name="Wang G."/>
        </authorList>
    </citation>
    <scope>NUCLEOTIDE SEQUENCE [LARGE SCALE GENOMIC DNA]</scope>
    <source>
        <strain evidence="2 3">R142</strain>
    </source>
</reference>
<organism evidence="2 3">
    <name type="scientific">Exilibacterium tricleocarpae</name>
    <dbReference type="NCBI Taxonomy" id="2591008"/>
    <lineage>
        <taxon>Bacteria</taxon>
        <taxon>Pseudomonadati</taxon>
        <taxon>Pseudomonadota</taxon>
        <taxon>Gammaproteobacteria</taxon>
        <taxon>Cellvibrionales</taxon>
        <taxon>Cellvibrionaceae</taxon>
        <taxon>Exilibacterium</taxon>
    </lineage>
</organism>
<dbReference type="Proteomes" id="UP000319732">
    <property type="component" value="Unassembled WGS sequence"/>
</dbReference>
<comment type="caution">
    <text evidence="2">The sequence shown here is derived from an EMBL/GenBank/DDBJ whole genome shotgun (WGS) entry which is preliminary data.</text>
</comment>
<protein>
    <submittedName>
        <fullName evidence="2">GNAT family N-acetyltransferase</fullName>
    </submittedName>
</protein>
<dbReference type="OrthoDB" id="9796171at2"/>
<dbReference type="EMBL" id="VHSG01000002">
    <property type="protein sequence ID" value="TQV86284.1"/>
    <property type="molecule type" value="Genomic_DNA"/>
</dbReference>
<evidence type="ECO:0000259" key="1">
    <source>
        <dbReference type="PROSITE" id="PS51186"/>
    </source>
</evidence>
<dbReference type="InterPro" id="IPR016181">
    <property type="entry name" value="Acyl_CoA_acyltransferase"/>
</dbReference>
<dbReference type="GO" id="GO:0016747">
    <property type="term" value="F:acyltransferase activity, transferring groups other than amino-acyl groups"/>
    <property type="evidence" value="ECO:0007669"/>
    <property type="project" value="InterPro"/>
</dbReference>
<dbReference type="PROSITE" id="PS51186">
    <property type="entry name" value="GNAT"/>
    <property type="match status" value="1"/>
</dbReference>
<name>A0A545U9Y0_9GAMM</name>
<evidence type="ECO:0000313" key="2">
    <source>
        <dbReference type="EMBL" id="TQV86284.1"/>
    </source>
</evidence>